<evidence type="ECO:0000256" key="2">
    <source>
        <dbReference type="ARBA" id="ARBA00022723"/>
    </source>
</evidence>
<dbReference type="Gene3D" id="3.90.470.20">
    <property type="entry name" value="4'-phosphopantetheinyl transferase domain"/>
    <property type="match status" value="1"/>
</dbReference>
<keyword evidence="6" id="KW-1185">Reference proteome</keyword>
<dbReference type="Pfam" id="PF01648">
    <property type="entry name" value="ACPS"/>
    <property type="match status" value="1"/>
</dbReference>
<dbReference type="EMBL" id="JAIQBY010000002">
    <property type="protein sequence ID" value="MBZ4195201.1"/>
    <property type="molecule type" value="Genomic_DNA"/>
</dbReference>
<dbReference type="InterPro" id="IPR037143">
    <property type="entry name" value="4-PPantetheinyl_Trfase_dom_sf"/>
</dbReference>
<evidence type="ECO:0000256" key="3">
    <source>
        <dbReference type="ARBA" id="ARBA00022842"/>
    </source>
</evidence>
<name>A0A953NC82_9MOLU</name>
<evidence type="ECO:0000313" key="6">
    <source>
        <dbReference type="Proteomes" id="UP000772186"/>
    </source>
</evidence>
<protein>
    <submittedName>
        <fullName evidence="5">4'-phosphopantetheinyl transferase superfamily protein</fullName>
    </submittedName>
</protein>
<evidence type="ECO:0000256" key="1">
    <source>
        <dbReference type="ARBA" id="ARBA00022679"/>
    </source>
</evidence>
<keyword evidence="3" id="KW-0460">Magnesium</keyword>
<organism evidence="5 6">
    <name type="scientific">Mycoplasma tauri</name>
    <dbReference type="NCBI Taxonomy" id="547987"/>
    <lineage>
        <taxon>Bacteria</taxon>
        <taxon>Bacillati</taxon>
        <taxon>Mycoplasmatota</taxon>
        <taxon>Mollicutes</taxon>
        <taxon>Mycoplasmataceae</taxon>
        <taxon>Mycoplasma</taxon>
    </lineage>
</organism>
<dbReference type="InterPro" id="IPR004568">
    <property type="entry name" value="Ppantetheine-prot_Trfase_dom"/>
</dbReference>
<dbReference type="RefSeq" id="WP_223644348.1">
    <property type="nucleotide sequence ID" value="NZ_JAIQBX010000005.1"/>
</dbReference>
<gene>
    <name evidence="5" type="ORF">LAD73_00465</name>
</gene>
<reference evidence="5 6" key="1">
    <citation type="submission" date="2021-09" db="EMBL/GenBank/DDBJ databases">
        <title>WGS of Mycoplasma sp. Zaradi2 strains.</title>
        <authorList>
            <person name="Spergser J."/>
        </authorList>
    </citation>
    <scope>NUCLEOTIDE SEQUENCE [LARGE SCALE GENOMIC DNA]</scope>
    <source>
        <strain evidence="5 6">1331</strain>
    </source>
</reference>
<sequence length="104" mass="11954">MKKPKIGVDITKISRFFNKSDAFIKRVLSDAELFDFIQIEDIEGKAKFLAVRWAIKEAIFKADNSYVAFNKITIKEIDEGYLFKGFDISTSSEDDYIIATVLRC</sequence>
<evidence type="ECO:0000313" key="5">
    <source>
        <dbReference type="EMBL" id="MBZ4195201.1"/>
    </source>
</evidence>
<comment type="caution">
    <text evidence="5">The sequence shown here is derived from an EMBL/GenBank/DDBJ whole genome shotgun (WGS) entry which is preliminary data.</text>
</comment>
<accession>A0A953NC82</accession>
<dbReference type="InterPro" id="IPR008278">
    <property type="entry name" value="4-PPantetheinyl_Trfase_dom"/>
</dbReference>
<dbReference type="AlphaFoldDB" id="A0A953NC82"/>
<evidence type="ECO:0000259" key="4">
    <source>
        <dbReference type="Pfam" id="PF01648"/>
    </source>
</evidence>
<dbReference type="SUPFAM" id="SSF56214">
    <property type="entry name" value="4'-phosphopantetheinyl transferase"/>
    <property type="match status" value="1"/>
</dbReference>
<dbReference type="GO" id="GO:0000287">
    <property type="term" value="F:magnesium ion binding"/>
    <property type="evidence" value="ECO:0007669"/>
    <property type="project" value="InterPro"/>
</dbReference>
<dbReference type="NCBIfam" id="TIGR00556">
    <property type="entry name" value="pantethn_trn"/>
    <property type="match status" value="1"/>
</dbReference>
<keyword evidence="1 5" id="KW-0808">Transferase</keyword>
<dbReference type="Proteomes" id="UP000772186">
    <property type="component" value="Unassembled WGS sequence"/>
</dbReference>
<keyword evidence="2" id="KW-0479">Metal-binding</keyword>
<proteinExistence type="predicted"/>
<dbReference type="GO" id="GO:0008897">
    <property type="term" value="F:holo-[acyl-carrier-protein] synthase activity"/>
    <property type="evidence" value="ECO:0007669"/>
    <property type="project" value="InterPro"/>
</dbReference>
<feature type="domain" description="4'-phosphopantetheinyl transferase" evidence="4">
    <location>
        <begin position="6"/>
        <end position="85"/>
    </location>
</feature>
<dbReference type="GO" id="GO:0006633">
    <property type="term" value="P:fatty acid biosynthetic process"/>
    <property type="evidence" value="ECO:0007669"/>
    <property type="project" value="InterPro"/>
</dbReference>